<dbReference type="InterPro" id="IPR037524">
    <property type="entry name" value="PA14/GLEYA"/>
</dbReference>
<evidence type="ECO:0000256" key="6">
    <source>
        <dbReference type="ARBA" id="ARBA00023295"/>
    </source>
</evidence>
<organism evidence="9 10">
    <name type="scientific">Salinimicrobium tongyeongense</name>
    <dbReference type="NCBI Taxonomy" id="2809707"/>
    <lineage>
        <taxon>Bacteria</taxon>
        <taxon>Pseudomonadati</taxon>
        <taxon>Bacteroidota</taxon>
        <taxon>Flavobacteriia</taxon>
        <taxon>Flavobacteriales</taxon>
        <taxon>Flavobacteriaceae</taxon>
        <taxon>Salinimicrobium</taxon>
    </lineage>
</organism>
<dbReference type="PROSITE" id="PS51820">
    <property type="entry name" value="PA14"/>
    <property type="match status" value="1"/>
</dbReference>
<dbReference type="PRINTS" id="PR00741">
    <property type="entry name" value="GLHYDRLASE29"/>
</dbReference>
<feature type="signal peptide" evidence="7">
    <location>
        <begin position="1"/>
        <end position="18"/>
    </location>
</feature>
<evidence type="ECO:0000256" key="5">
    <source>
        <dbReference type="ARBA" id="ARBA00022801"/>
    </source>
</evidence>
<dbReference type="Pfam" id="PF01120">
    <property type="entry name" value="Alpha_L_fucos"/>
    <property type="match status" value="1"/>
</dbReference>
<protein>
    <recommendedName>
        <fullName evidence="3">alpha-L-fucosidase</fullName>
        <ecNumber evidence="3">3.2.1.51</ecNumber>
    </recommendedName>
</protein>
<evidence type="ECO:0000313" key="9">
    <source>
        <dbReference type="EMBL" id="UZH56674.1"/>
    </source>
</evidence>
<gene>
    <name evidence="9" type="ORF">JRG66_07425</name>
</gene>
<evidence type="ECO:0000256" key="1">
    <source>
        <dbReference type="ARBA" id="ARBA00004071"/>
    </source>
</evidence>
<dbReference type="RefSeq" id="WP_265165302.1">
    <property type="nucleotide sequence ID" value="NZ_CP069620.1"/>
</dbReference>
<dbReference type="InterPro" id="IPR031919">
    <property type="entry name" value="Fucosidase_C"/>
</dbReference>
<name>A0ABY6NUT1_9FLAO</name>
<dbReference type="InterPro" id="IPR000933">
    <property type="entry name" value="Glyco_hydro_29"/>
</dbReference>
<feature type="domain" description="PA14" evidence="8">
    <location>
        <begin position="347"/>
        <end position="496"/>
    </location>
</feature>
<dbReference type="Proteomes" id="UP001163981">
    <property type="component" value="Chromosome"/>
</dbReference>
<evidence type="ECO:0000259" key="8">
    <source>
        <dbReference type="PROSITE" id="PS51820"/>
    </source>
</evidence>
<sequence length="596" mass="68352">MKRILTFLSLLFFSSVIAQTTHEEAKRAIEARDFPNWFQDAKLGIFIHWGLYSVPAYGGKESYSEWYLRGLQMNDSLRTNFLKNTYGSDFSYNDLTNEFKAELFDPEEWADLFNRAGAKYVVLVSKHHDGYALWPSKYNRNWNSVDTGPKRDIVGEVTEAVRDSGLKMGLYYSLPEWNHPLHRWYSDPHDSINTYVENYMIPQFKELVSTYKPSLIFADGEWYNSAKQWHSAELINWYYNLVGEEAIVNNRWGSGLDVGFLTPEYSAGIKETSRPWAEVRGIGRSFGLNRNEDLEAYGTSKELVEKFVQAVANGGGMILNVGPGADGQIPLIQQERLVQLGNWLEINGEAIYGAESFDIIEEEKEVQISRIDEVINFNWVRNSPLKGIREDDFSVRWEGYLVAPKNGKYNIELDADDEAILELDEKTIINNNYTAPDKEAEVMNANTSYSENAVVNLKAGKPYKLVLNYREKKQNAKVTLSWSSKGDEKEIIPGGALYLDQEKTQRGLQGKYTSLKTHIAYTKKNNSLYAISFEWPDDSLQLNIPKPKSGATVKMLGLERELDWSYENNKMFINTSGIKYNELPSHDAWTFKIDNY</sequence>
<dbReference type="PIRSF" id="PIRSF001092">
    <property type="entry name" value="Alpha-L-fucosidase"/>
    <property type="match status" value="1"/>
</dbReference>
<dbReference type="InterPro" id="IPR057739">
    <property type="entry name" value="Glyco_hydro_29_N"/>
</dbReference>
<evidence type="ECO:0000256" key="7">
    <source>
        <dbReference type="SAM" id="SignalP"/>
    </source>
</evidence>
<reference evidence="9" key="1">
    <citation type="submission" date="2021-02" db="EMBL/GenBank/DDBJ databases">
        <title>Salinimicrobium sp. nov. isolated from seawater in Tongyeong, Republic of Korea.</title>
        <authorList>
            <person name="Lee S.-J."/>
        </authorList>
    </citation>
    <scope>NUCLEOTIDE SEQUENCE</scope>
    <source>
        <strain evidence="9">HN-2-9-2</strain>
    </source>
</reference>
<dbReference type="EC" id="3.2.1.51" evidence="3"/>
<dbReference type="InterPro" id="IPR011658">
    <property type="entry name" value="PA14_dom"/>
</dbReference>
<evidence type="ECO:0000256" key="4">
    <source>
        <dbReference type="ARBA" id="ARBA00022729"/>
    </source>
</evidence>
<dbReference type="SMART" id="SM00758">
    <property type="entry name" value="PA14"/>
    <property type="match status" value="1"/>
</dbReference>
<dbReference type="SMART" id="SM00812">
    <property type="entry name" value="Alpha_L_fucos"/>
    <property type="match status" value="1"/>
</dbReference>
<dbReference type="Pfam" id="PF16757">
    <property type="entry name" value="Fucosidase_C"/>
    <property type="match status" value="1"/>
</dbReference>
<dbReference type="Gene3D" id="3.90.182.10">
    <property type="entry name" value="Toxin - Anthrax Protective Antigen,domain 1"/>
    <property type="match status" value="1"/>
</dbReference>
<evidence type="ECO:0000313" key="10">
    <source>
        <dbReference type="Proteomes" id="UP001163981"/>
    </source>
</evidence>
<accession>A0ABY6NUT1</accession>
<dbReference type="InterPro" id="IPR016286">
    <property type="entry name" value="FUC_metazoa-typ"/>
</dbReference>
<comment type="function">
    <text evidence="1">Alpha-L-fucosidase is responsible for hydrolyzing the alpha-1,6-linked fucose joined to the reducing-end N-acetylglucosamine of the carbohydrate moieties of glycoproteins.</text>
</comment>
<dbReference type="PANTHER" id="PTHR10030:SF37">
    <property type="entry name" value="ALPHA-L-FUCOSIDASE-RELATED"/>
    <property type="match status" value="1"/>
</dbReference>
<dbReference type="Pfam" id="PF07691">
    <property type="entry name" value="PA14"/>
    <property type="match status" value="1"/>
</dbReference>
<keyword evidence="10" id="KW-1185">Reference proteome</keyword>
<dbReference type="InterPro" id="IPR017853">
    <property type="entry name" value="GH"/>
</dbReference>
<evidence type="ECO:0000256" key="2">
    <source>
        <dbReference type="ARBA" id="ARBA00007951"/>
    </source>
</evidence>
<evidence type="ECO:0000256" key="3">
    <source>
        <dbReference type="ARBA" id="ARBA00012662"/>
    </source>
</evidence>
<dbReference type="EMBL" id="CP069620">
    <property type="protein sequence ID" value="UZH56674.1"/>
    <property type="molecule type" value="Genomic_DNA"/>
</dbReference>
<dbReference type="Gene3D" id="3.20.20.80">
    <property type="entry name" value="Glycosidases"/>
    <property type="match status" value="1"/>
</dbReference>
<feature type="chain" id="PRO_5046289561" description="alpha-L-fucosidase" evidence="7">
    <location>
        <begin position="19"/>
        <end position="596"/>
    </location>
</feature>
<keyword evidence="4 7" id="KW-0732">Signal</keyword>
<proteinExistence type="inferred from homology"/>
<dbReference type="PANTHER" id="PTHR10030">
    <property type="entry name" value="ALPHA-L-FUCOSIDASE"/>
    <property type="match status" value="1"/>
</dbReference>
<keyword evidence="5" id="KW-0378">Hydrolase</keyword>
<keyword evidence="6" id="KW-0326">Glycosidase</keyword>
<dbReference type="SUPFAM" id="SSF56988">
    <property type="entry name" value="Anthrax protective antigen"/>
    <property type="match status" value="1"/>
</dbReference>
<dbReference type="SUPFAM" id="SSF51445">
    <property type="entry name" value="(Trans)glycosidases"/>
    <property type="match status" value="1"/>
</dbReference>
<comment type="similarity">
    <text evidence="2">Belongs to the glycosyl hydrolase 29 family.</text>
</comment>